<evidence type="ECO:0000313" key="6">
    <source>
        <dbReference type="Proteomes" id="UP000769157"/>
    </source>
</evidence>
<evidence type="ECO:0000256" key="1">
    <source>
        <dbReference type="SAM" id="MobiDB-lite"/>
    </source>
</evidence>
<feature type="compositionally biased region" description="Polar residues" evidence="1">
    <location>
        <begin position="46"/>
        <end position="55"/>
    </location>
</feature>
<feature type="domain" description="AMP-binding enzyme C-terminal" evidence="3">
    <location>
        <begin position="1378"/>
        <end position="1486"/>
    </location>
</feature>
<evidence type="ECO:0000259" key="3">
    <source>
        <dbReference type="Pfam" id="PF23024"/>
    </source>
</evidence>
<dbReference type="InterPro" id="IPR042099">
    <property type="entry name" value="ANL_N_sf"/>
</dbReference>
<reference evidence="5" key="2">
    <citation type="submission" date="2021-01" db="EMBL/GenBank/DDBJ databases">
        <authorList>
            <person name="Schikora-Tamarit M.A."/>
        </authorList>
    </citation>
    <scope>NUCLEOTIDE SEQUENCE</scope>
    <source>
        <strain evidence="5">CBS6075</strain>
    </source>
</reference>
<dbReference type="Gene3D" id="3.30.300.30">
    <property type="match status" value="1"/>
</dbReference>
<accession>A0A9P8PC48</accession>
<evidence type="ECO:0008006" key="7">
    <source>
        <dbReference type="Google" id="ProtNLM"/>
    </source>
</evidence>
<feature type="domain" description="AMP-dependent synthetase/ligase" evidence="2">
    <location>
        <begin position="164"/>
        <end position="431"/>
    </location>
</feature>
<dbReference type="Proteomes" id="UP000769157">
    <property type="component" value="Unassembled WGS sequence"/>
</dbReference>
<dbReference type="Pfam" id="PF23024">
    <property type="entry name" value="AMP-dom_DIP2-like"/>
    <property type="match status" value="1"/>
</dbReference>
<evidence type="ECO:0000259" key="4">
    <source>
        <dbReference type="Pfam" id="PF24919"/>
    </source>
</evidence>
<dbReference type="InterPro" id="IPR045851">
    <property type="entry name" value="AMP-bd_C_sf"/>
</dbReference>
<feature type="domain" description="AMP-dependent synthetase/ligase" evidence="2">
    <location>
        <begin position="915"/>
        <end position="1205"/>
    </location>
</feature>
<dbReference type="OrthoDB" id="69964at2759"/>
<dbReference type="EMBL" id="JAEUBE010000158">
    <property type="protein sequence ID" value="KAH3668534.1"/>
    <property type="molecule type" value="Genomic_DNA"/>
</dbReference>
<name>A0A9P8PC48_9ASCO</name>
<proteinExistence type="predicted"/>
<reference evidence="5" key="1">
    <citation type="journal article" date="2021" name="Open Biol.">
        <title>Shared evolutionary footprints suggest mitochondrial oxidative damage underlies multiple complex I losses in fungi.</title>
        <authorList>
            <person name="Schikora-Tamarit M.A."/>
            <person name="Marcet-Houben M."/>
            <person name="Nosek J."/>
            <person name="Gabaldon T."/>
        </authorList>
    </citation>
    <scope>NUCLEOTIDE SEQUENCE</scope>
    <source>
        <strain evidence="5">CBS6075</strain>
    </source>
</reference>
<dbReference type="InterPro" id="IPR056881">
    <property type="entry name" value="Mug62_dom"/>
</dbReference>
<protein>
    <recommendedName>
        <fullName evidence="7">DMAP1-binding domain-containing protein</fullName>
    </recommendedName>
</protein>
<feature type="region of interest" description="Disordered" evidence="1">
    <location>
        <begin position="123"/>
        <end position="146"/>
    </location>
</feature>
<sequence length="1516" mass="170617">MDFTIPRNCSQAIEEQLLKLINEFQEGYLTEKGYINKRLELLQSSPSRQASTLTPRTPLSKVTTVLSTSTSTSTPNPSESNDFDLASGEITSFPEDNNESVSQGFTYENDYYSYPELVQQSQHGAGLPKELQKPLDPRDVDETSENEFSNLPSILRHRGSLYKKEPAIVIIDAKGKETQSISWERLYLRAEKIAQKIKNKAALYPGDRVCLIYQNTEIIDLVVAIYACFFSGTVAVPMNSGLSVRELVKIMTDTQSHLCLMSDSVFKHFERQSAAAKNNIWPRGMDIWKTTDMGLASKDEEAPAMKISDLAYIAYAKSSFGELRGVVISHRTIMHQMRSLLSMLSSAPNAESPAFVRSDVKYTRSKDTFLSTLDARESVGLVFSVLFTIFSGNTLIWMPQRLTEVAGLLAHVISKYKVSVMLSDYLSLKQVAYNYQSFPQMTRTFNKKTKVDVSSVKWCLIDTVIVDCEFNDMLINRWLRPLGHKSPRKAIAPILALNEHGGAIISMRDWIGKEENLGCTFNKPITDDLPNDGYEDDEGNTQNDKLSELLIDKASLTSNTVKVVSDNPPPISTLMDNSDSKKFVRVGAFGYPLPDATLAIVNPETKLLSGLMEVGEIWVDSHCISGGFWSLAEATQAIFQAECSDYEGILNLKFVRTGLLGFTYNGKLYVLGLYEDRINQKVTWFDKYLQQKKTDETSVSKLIPNQYTYHYAGHLVKALVRNINEISDCSFFNIRINREYLPVAIIESPSARSLQNSLHNSERLNYPLLDEIASRAFQVLEQTQNVRLYFVLITAPNVLSRTPRSGRPEIANMLCKRRLIEGKVPAVYVKFNFSNSLSAIPHGDDIRGGVWSLYSSNTRLEALDFSELQYSGLDLREQCIDDRTNMQLTEFNSILEIFKLRALKQSDEMAFGTIERLNVKESKSLSWKKFESRVFAVCAYILEKENLRAGDRVLLIYPLSEEVIICLYACWLAGLVPILLPPLDVTRMDEDAFSLVAIVKDYDARAIFVNHEVESLLKNKPISPKLKTYSSQLKAAIPKLRNTSKHTKTTLGTKLMYKKMEDYKSRPRKKRSECLIWISWNSDHQYTGAKLTHSNLLRMCKTLKETCQISSLKPLLACVRHCSGIGFLQAAMLGIYVGTTTYLISPVDYSVNPASFFLSLARYKIENVFITEKMMNHAITRPPPKKCDLSILKNLMVGWDGRPSSLLFKEFLKHMQSTDLSPFSVSNVYQHDLNPMISLRSYLSFVPVDLWLDPLALSQSYISLVNPSDSPNAIHLQDSGIVPVNTQLAIVNPETSKICKVGECGEIWVCSESTVSSVTKCQNSTFDNFRLKAKIENWNQDLDYLRTGDLGFLHNVTKTLENGNIIEVQLLFVLGKIEETFEVLGMQYFAQDIETSVNDLVNSLSSSSSNLSIRSCVFKAGNYIVLVLEAGRSPNLSALVPLIVNKILNQFGLIIDIVSFYGPETLPISRLGEIQRGTCIKNWLQGSPTPLKSFGVNEGEEKMNKLIDLIEETTNT</sequence>
<dbReference type="RefSeq" id="XP_046062948.1">
    <property type="nucleotide sequence ID" value="XM_046203142.1"/>
</dbReference>
<feature type="compositionally biased region" description="Basic and acidic residues" evidence="1">
    <location>
        <begin position="130"/>
        <end position="141"/>
    </location>
</feature>
<dbReference type="InterPro" id="IPR000873">
    <property type="entry name" value="AMP-dep_synth/lig_dom"/>
</dbReference>
<evidence type="ECO:0000259" key="2">
    <source>
        <dbReference type="Pfam" id="PF00501"/>
    </source>
</evidence>
<dbReference type="PANTHER" id="PTHR22754">
    <property type="entry name" value="DISCO-INTERACTING PROTEIN 2 DIP2 -RELATED"/>
    <property type="match status" value="1"/>
</dbReference>
<organism evidence="5 6">
    <name type="scientific">Ogataea philodendri</name>
    <dbReference type="NCBI Taxonomy" id="1378263"/>
    <lineage>
        <taxon>Eukaryota</taxon>
        <taxon>Fungi</taxon>
        <taxon>Dikarya</taxon>
        <taxon>Ascomycota</taxon>
        <taxon>Saccharomycotina</taxon>
        <taxon>Pichiomycetes</taxon>
        <taxon>Pichiales</taxon>
        <taxon>Pichiaceae</taxon>
        <taxon>Ogataea</taxon>
    </lineage>
</organism>
<feature type="domain" description="Meiotically up-regulated gene 62 protein-like alpha-beta" evidence="4">
    <location>
        <begin position="674"/>
        <end position="841"/>
    </location>
</feature>
<dbReference type="GO" id="GO:0005829">
    <property type="term" value="C:cytosol"/>
    <property type="evidence" value="ECO:0007669"/>
    <property type="project" value="TreeGrafter"/>
</dbReference>
<feature type="region of interest" description="Disordered" evidence="1">
    <location>
        <begin position="46"/>
        <end position="83"/>
    </location>
</feature>
<dbReference type="Gene3D" id="3.40.50.12780">
    <property type="entry name" value="N-terminal domain of ligase-like"/>
    <property type="match status" value="2"/>
</dbReference>
<dbReference type="Pfam" id="PF00501">
    <property type="entry name" value="AMP-binding"/>
    <property type="match status" value="2"/>
</dbReference>
<dbReference type="GeneID" id="70234255"/>
<gene>
    <name evidence="5" type="ORF">OGAPHI_002288</name>
</gene>
<dbReference type="SUPFAM" id="SSF56801">
    <property type="entry name" value="Acetyl-CoA synthetase-like"/>
    <property type="match status" value="2"/>
</dbReference>
<keyword evidence="6" id="KW-1185">Reference proteome</keyword>
<comment type="caution">
    <text evidence="5">The sequence shown here is derived from an EMBL/GenBank/DDBJ whole genome shotgun (WGS) entry which is preliminary data.</text>
</comment>
<dbReference type="InterPro" id="IPR025110">
    <property type="entry name" value="AMP-bd_C"/>
</dbReference>
<feature type="compositionally biased region" description="Low complexity" evidence="1">
    <location>
        <begin position="57"/>
        <end position="80"/>
    </location>
</feature>
<dbReference type="Pfam" id="PF24919">
    <property type="entry name" value="Mug62"/>
    <property type="match status" value="1"/>
</dbReference>
<evidence type="ECO:0000313" key="5">
    <source>
        <dbReference type="EMBL" id="KAH3668534.1"/>
    </source>
</evidence>
<dbReference type="PANTHER" id="PTHR22754:SF32">
    <property type="entry name" value="DISCO-INTERACTING PROTEIN 2"/>
    <property type="match status" value="1"/>
</dbReference>